<keyword evidence="1" id="KW-1133">Transmembrane helix</keyword>
<organism evidence="2">
    <name type="scientific">Leptolyngbya sp. NK1-12</name>
    <dbReference type="NCBI Taxonomy" id="2547451"/>
    <lineage>
        <taxon>Bacteria</taxon>
        <taxon>Bacillati</taxon>
        <taxon>Cyanobacteriota</taxon>
        <taxon>Cyanophyceae</taxon>
        <taxon>Leptolyngbyales</taxon>
        <taxon>Leptolyngbyaceae</taxon>
        <taxon>Leptolyngbya group</taxon>
        <taxon>Leptolyngbya</taxon>
    </lineage>
</organism>
<sequence>MRRSMGSQLRKRSRLSQLSLPLVSSAGLLLTATPVLAHHAMAGRLPANFVEGFLSGLAHPVIGLDHLAFVVAVGLLAATEPMGLVIPIAFILTAMLGTGLHLISVPLPAVELLVSGSILLFGSLLVRQTKLSLPMVAGLAALAGLFHGYAYGEAIFGAEMTPLLSYLIGFTAIQLLIALSAFWVGRRLLRQPGRESANLRSAGLVICGIGIAFFASQVVATVLPV</sequence>
<dbReference type="EMBL" id="CP053586">
    <property type="protein sequence ID" value="WNZ26568.1"/>
    <property type="molecule type" value="Genomic_DNA"/>
</dbReference>
<accession>A0AA97AS73</accession>
<feature type="transmembrane region" description="Helical" evidence="1">
    <location>
        <begin position="53"/>
        <end position="77"/>
    </location>
</feature>
<keyword evidence="1" id="KW-0472">Membrane</keyword>
<reference evidence="2" key="1">
    <citation type="submission" date="2020-05" db="EMBL/GenBank/DDBJ databases">
        <authorList>
            <person name="Zhu T."/>
            <person name="Keshari N."/>
            <person name="Lu X."/>
        </authorList>
    </citation>
    <scope>NUCLEOTIDE SEQUENCE</scope>
    <source>
        <strain evidence="2">NK1-12</strain>
    </source>
</reference>
<proteinExistence type="predicted"/>
<protein>
    <submittedName>
        <fullName evidence="2">HupE/UreJ family protein</fullName>
    </submittedName>
</protein>
<name>A0AA97AS73_9CYAN</name>
<evidence type="ECO:0000313" key="2">
    <source>
        <dbReference type="EMBL" id="WNZ26568.1"/>
    </source>
</evidence>
<gene>
    <name evidence="2" type="ORF">HJG54_12070</name>
</gene>
<feature type="transmembrane region" description="Helical" evidence="1">
    <location>
        <begin position="204"/>
        <end position="223"/>
    </location>
</feature>
<feature type="transmembrane region" description="Helical" evidence="1">
    <location>
        <begin position="133"/>
        <end position="151"/>
    </location>
</feature>
<feature type="transmembrane region" description="Helical" evidence="1">
    <location>
        <begin position="163"/>
        <end position="184"/>
    </location>
</feature>
<dbReference type="PIRSF" id="PIRSF016919">
    <property type="entry name" value="HupE_UreJ"/>
    <property type="match status" value="1"/>
</dbReference>
<feature type="transmembrane region" description="Helical" evidence="1">
    <location>
        <begin position="84"/>
        <end position="103"/>
    </location>
</feature>
<keyword evidence="1" id="KW-0812">Transmembrane</keyword>
<dbReference type="InterPro" id="IPR007038">
    <property type="entry name" value="HupE_UreJ"/>
</dbReference>
<dbReference type="AlphaFoldDB" id="A0AA97AS73"/>
<dbReference type="Pfam" id="PF04955">
    <property type="entry name" value="HupE_UreJ"/>
    <property type="match status" value="1"/>
</dbReference>
<evidence type="ECO:0000256" key="1">
    <source>
        <dbReference type="SAM" id="Phobius"/>
    </source>
</evidence>
<feature type="transmembrane region" description="Helical" evidence="1">
    <location>
        <begin position="109"/>
        <end position="126"/>
    </location>
</feature>